<accession>A0ACB8A8T8</accession>
<dbReference type="Proteomes" id="UP000790377">
    <property type="component" value="Unassembled WGS sequence"/>
</dbReference>
<dbReference type="EMBL" id="MU267756">
    <property type="protein sequence ID" value="KAH7909498.1"/>
    <property type="molecule type" value="Genomic_DNA"/>
</dbReference>
<keyword evidence="2" id="KW-1185">Reference proteome</keyword>
<protein>
    <submittedName>
        <fullName evidence="1">Uncharacterized protein</fullName>
    </submittedName>
</protein>
<proteinExistence type="predicted"/>
<sequence>MDTELPSYSRISNPTSHASSATGHTVSLERSHGHKWLSLTVKSRSPDSAPLPSFYAGDVISGCVNLDIMKSEPIKAITIQVIGVLMLIGSEEEVFFNIEKDIWNPSMMLPNGVNVPRLGSGRYNWPISIRLPRETRVSVRGSEQAVPLPPTYTGRASPAYVDYRLVVTVKRGTMRVNETLQTTFGFLSVTQPALPSPMLQKAYRENLPIMGPEADPEGWYVLPAVRVSGTVFGAKQVEIGCTLAIAKPLSYCRGSPMPLMISMSGKDEHALDLLAAPSSIRVLLVKTVTVGSNTPREGAERRDAGDSFREIVAQGVFWPIRNAVSGSRRTRRVLQGEVDVKRFLHPSFSFPNIAVTYSLELLPFEATGFVASPHLSNVLAGQQIEITSVPARGIVARSHAPPEYVQEQAGDYNNAIRMLEGWNQRFLQGQGRASILPP</sequence>
<organism evidence="1 2">
    <name type="scientific">Hygrophoropsis aurantiaca</name>
    <dbReference type="NCBI Taxonomy" id="72124"/>
    <lineage>
        <taxon>Eukaryota</taxon>
        <taxon>Fungi</taxon>
        <taxon>Dikarya</taxon>
        <taxon>Basidiomycota</taxon>
        <taxon>Agaricomycotina</taxon>
        <taxon>Agaricomycetes</taxon>
        <taxon>Agaricomycetidae</taxon>
        <taxon>Boletales</taxon>
        <taxon>Coniophorineae</taxon>
        <taxon>Hygrophoropsidaceae</taxon>
        <taxon>Hygrophoropsis</taxon>
    </lineage>
</organism>
<evidence type="ECO:0000313" key="2">
    <source>
        <dbReference type="Proteomes" id="UP000790377"/>
    </source>
</evidence>
<evidence type="ECO:0000313" key="1">
    <source>
        <dbReference type="EMBL" id="KAH7909498.1"/>
    </source>
</evidence>
<reference evidence="1" key="1">
    <citation type="journal article" date="2021" name="New Phytol.">
        <title>Evolutionary innovations through gain and loss of genes in the ectomycorrhizal Boletales.</title>
        <authorList>
            <person name="Wu G."/>
            <person name="Miyauchi S."/>
            <person name="Morin E."/>
            <person name="Kuo A."/>
            <person name="Drula E."/>
            <person name="Varga T."/>
            <person name="Kohler A."/>
            <person name="Feng B."/>
            <person name="Cao Y."/>
            <person name="Lipzen A."/>
            <person name="Daum C."/>
            <person name="Hundley H."/>
            <person name="Pangilinan J."/>
            <person name="Johnson J."/>
            <person name="Barry K."/>
            <person name="LaButti K."/>
            <person name="Ng V."/>
            <person name="Ahrendt S."/>
            <person name="Min B."/>
            <person name="Choi I.G."/>
            <person name="Park H."/>
            <person name="Plett J.M."/>
            <person name="Magnuson J."/>
            <person name="Spatafora J.W."/>
            <person name="Nagy L.G."/>
            <person name="Henrissat B."/>
            <person name="Grigoriev I.V."/>
            <person name="Yang Z.L."/>
            <person name="Xu J."/>
            <person name="Martin F.M."/>
        </authorList>
    </citation>
    <scope>NUCLEOTIDE SEQUENCE</scope>
    <source>
        <strain evidence="1">ATCC 28755</strain>
    </source>
</reference>
<gene>
    <name evidence="1" type="ORF">BJ138DRAFT_1155089</name>
</gene>
<comment type="caution">
    <text evidence="1">The sequence shown here is derived from an EMBL/GenBank/DDBJ whole genome shotgun (WGS) entry which is preliminary data.</text>
</comment>
<name>A0ACB8A8T8_9AGAM</name>